<dbReference type="SUPFAM" id="SSF52087">
    <property type="entry name" value="CRAL/TRIO domain"/>
    <property type="match status" value="1"/>
</dbReference>
<dbReference type="Gene3D" id="3.40.525.10">
    <property type="entry name" value="CRAL-TRIO lipid binding domain"/>
    <property type="match status" value="1"/>
</dbReference>
<protein>
    <submittedName>
        <fullName evidence="6">Tyrosine-protein phosphatase non-receptor type 9-like</fullName>
    </submittedName>
</protein>
<dbReference type="PANTHER" id="PTHR19134:SF534">
    <property type="entry name" value="LD27988P"/>
    <property type="match status" value="1"/>
</dbReference>
<dbReference type="SUPFAM" id="SSF46938">
    <property type="entry name" value="CRAL/TRIO N-terminal domain"/>
    <property type="match status" value="1"/>
</dbReference>
<evidence type="ECO:0000259" key="3">
    <source>
        <dbReference type="PROSITE" id="PS50056"/>
    </source>
</evidence>
<dbReference type="InterPro" id="IPR016130">
    <property type="entry name" value="Tyr_Pase_AS"/>
</dbReference>
<dbReference type="SUPFAM" id="SSF52799">
    <property type="entry name" value="(Phosphotyrosine protein) phosphatases II"/>
    <property type="match status" value="1"/>
</dbReference>
<dbReference type="InterPro" id="IPR036273">
    <property type="entry name" value="CRAL/TRIO_N_dom_sf"/>
</dbReference>
<feature type="domain" description="Tyrosine-protein phosphatase" evidence="2">
    <location>
        <begin position="407"/>
        <end position="654"/>
    </location>
</feature>
<dbReference type="InterPro" id="IPR029021">
    <property type="entry name" value="Prot-tyrosine_phosphatase-like"/>
</dbReference>
<gene>
    <name evidence="6" type="primary">LOC106474213</name>
</gene>
<feature type="region of interest" description="Disordered" evidence="1">
    <location>
        <begin position="283"/>
        <end position="319"/>
    </location>
</feature>
<keyword evidence="5" id="KW-1185">Reference proteome</keyword>
<accession>A0ABM1TQW6</accession>
<dbReference type="InterPro" id="IPR000387">
    <property type="entry name" value="Tyr_Pase_dom"/>
</dbReference>
<dbReference type="PROSITE" id="PS50191">
    <property type="entry name" value="CRAL_TRIO"/>
    <property type="match status" value="1"/>
</dbReference>
<dbReference type="Pfam" id="PF00102">
    <property type="entry name" value="Y_phosphatase"/>
    <property type="match status" value="1"/>
</dbReference>
<dbReference type="PROSITE" id="PS50055">
    <property type="entry name" value="TYR_PHOSPHATASE_PTP"/>
    <property type="match status" value="1"/>
</dbReference>
<dbReference type="GeneID" id="106474213"/>
<dbReference type="InterPro" id="IPR003595">
    <property type="entry name" value="Tyr_Pase_cat"/>
</dbReference>
<dbReference type="CDD" id="cd00170">
    <property type="entry name" value="SEC14"/>
    <property type="match status" value="1"/>
</dbReference>
<sequence>MAATLTPVEEQAVKEFITTVNDLRLIHNAGPLPWNTAVKFMMARKFDVHRSLALYKAHEMIRNREGLVSFDPTRDPLKSELDTGKFTVLPTRDNTGAAIVVFTASKHFPEITTHQTTLQGMVYQLDVALDSLETQRCGMVFIYDMTNSKYANFDYELSQKILNLLKGAYPARLKKVLIVSAPMWFRAPFGILRLFVREKLRDRIHVLGPSQLVLHITSSSLPRELGGSLFINHKTWLLHCLKSMTNRYGDLCDLASLPSSPSSVQNGVIFHPVERSHVQNGVTPNLLSEGENTDESSEQQHSVHEKHNSEDREKEVEVTKEKRRQISDLAAYFHCDQRCLLVPWFSARHTPRINLSSPSAVHVEQIHQVTHLRHHRYELIHRERKEWLHQRGLSPHPKRYLLWLKSNQPKNRYSDVLCYDHSRVKISCLDGDPASDYVNANYIDGYKQKNAFISTQGPLPKTFSDFWQMIWEQEVLVIVMTTRTIERSRPKCGQYWPKEEETSEDYGPFRVHNNGIDQYQDYTVTSLVITHSRTGLCREVSHMQYTSWPDYGVPLSALEILTFRDKVREQQAQSLMSLGSHWHGHSLGPPIVVHCSAGIGRTGTFITLDISIQRLEATGQIDIRGTVEKIRSQRAYSIQMPDQYVFCHLALLEYALGRGLLQDVDLTGFDETDSESE</sequence>
<dbReference type="SMART" id="SM00404">
    <property type="entry name" value="PTPc_motif"/>
    <property type="match status" value="1"/>
</dbReference>
<dbReference type="Proteomes" id="UP000694941">
    <property type="component" value="Unplaced"/>
</dbReference>
<organism evidence="5 6">
    <name type="scientific">Limulus polyphemus</name>
    <name type="common">Atlantic horseshoe crab</name>
    <dbReference type="NCBI Taxonomy" id="6850"/>
    <lineage>
        <taxon>Eukaryota</taxon>
        <taxon>Metazoa</taxon>
        <taxon>Ecdysozoa</taxon>
        <taxon>Arthropoda</taxon>
        <taxon>Chelicerata</taxon>
        <taxon>Merostomata</taxon>
        <taxon>Xiphosura</taxon>
        <taxon>Limulidae</taxon>
        <taxon>Limulus</taxon>
    </lineage>
</organism>
<dbReference type="SMART" id="SM00194">
    <property type="entry name" value="PTPc"/>
    <property type="match status" value="1"/>
</dbReference>
<dbReference type="Gene3D" id="3.90.190.10">
    <property type="entry name" value="Protein tyrosine phosphatase superfamily"/>
    <property type="match status" value="1"/>
</dbReference>
<dbReference type="InterPro" id="IPR000242">
    <property type="entry name" value="PTP_cat"/>
</dbReference>
<feature type="compositionally biased region" description="Basic and acidic residues" evidence="1">
    <location>
        <begin position="301"/>
        <end position="319"/>
    </location>
</feature>
<dbReference type="PROSITE" id="PS00383">
    <property type="entry name" value="TYR_PHOSPHATASE_1"/>
    <property type="match status" value="1"/>
</dbReference>
<evidence type="ECO:0000313" key="6">
    <source>
        <dbReference type="RefSeq" id="XP_022258272.1"/>
    </source>
</evidence>
<dbReference type="PANTHER" id="PTHR19134">
    <property type="entry name" value="RECEPTOR-TYPE TYROSINE-PROTEIN PHOSPHATASE"/>
    <property type="match status" value="1"/>
</dbReference>
<feature type="domain" description="CRAL-TRIO" evidence="4">
    <location>
        <begin position="74"/>
        <end position="233"/>
    </location>
</feature>
<feature type="domain" description="Tyrosine specific protein phosphatases" evidence="3">
    <location>
        <begin position="561"/>
        <end position="645"/>
    </location>
</feature>
<dbReference type="RefSeq" id="XP_022258272.1">
    <property type="nucleotide sequence ID" value="XM_022402564.1"/>
</dbReference>
<dbReference type="PRINTS" id="PR00700">
    <property type="entry name" value="PRTYPHPHTASE"/>
</dbReference>
<proteinExistence type="predicted"/>
<dbReference type="PROSITE" id="PS50056">
    <property type="entry name" value="TYR_PHOSPHATASE_2"/>
    <property type="match status" value="1"/>
</dbReference>
<dbReference type="SMART" id="SM00516">
    <property type="entry name" value="SEC14"/>
    <property type="match status" value="1"/>
</dbReference>
<dbReference type="InterPro" id="IPR036865">
    <property type="entry name" value="CRAL-TRIO_dom_sf"/>
</dbReference>
<evidence type="ECO:0000256" key="1">
    <source>
        <dbReference type="SAM" id="MobiDB-lite"/>
    </source>
</evidence>
<dbReference type="InterPro" id="IPR001251">
    <property type="entry name" value="CRAL-TRIO_dom"/>
</dbReference>
<dbReference type="Pfam" id="PF00650">
    <property type="entry name" value="CRAL_TRIO"/>
    <property type="match status" value="1"/>
</dbReference>
<evidence type="ECO:0000313" key="5">
    <source>
        <dbReference type="Proteomes" id="UP000694941"/>
    </source>
</evidence>
<reference evidence="6" key="1">
    <citation type="submission" date="2025-08" db="UniProtKB">
        <authorList>
            <consortium name="RefSeq"/>
        </authorList>
    </citation>
    <scope>IDENTIFICATION</scope>
    <source>
        <tissue evidence="6">Muscle</tissue>
    </source>
</reference>
<dbReference type="InterPro" id="IPR050348">
    <property type="entry name" value="Protein-Tyr_Phosphatase"/>
</dbReference>
<name>A0ABM1TQW6_LIMPO</name>
<evidence type="ECO:0000259" key="2">
    <source>
        <dbReference type="PROSITE" id="PS50055"/>
    </source>
</evidence>
<evidence type="ECO:0000259" key="4">
    <source>
        <dbReference type="PROSITE" id="PS50191"/>
    </source>
</evidence>